<dbReference type="Proteomes" id="UP001138997">
    <property type="component" value="Unassembled WGS sequence"/>
</dbReference>
<dbReference type="SUPFAM" id="SSF51735">
    <property type="entry name" value="NAD(P)-binding Rossmann-fold domains"/>
    <property type="match status" value="1"/>
</dbReference>
<keyword evidence="5" id="KW-1185">Reference proteome</keyword>
<dbReference type="InterPro" id="IPR002347">
    <property type="entry name" value="SDR_fam"/>
</dbReference>
<proteinExistence type="inferred from homology"/>
<dbReference type="InterPro" id="IPR057326">
    <property type="entry name" value="KR_dom"/>
</dbReference>
<name>A0A9X1NHS8_9ACTN</name>
<dbReference type="EMBL" id="JAJOMB010000014">
    <property type="protein sequence ID" value="MCD5314026.1"/>
    <property type="molecule type" value="Genomic_DNA"/>
</dbReference>
<dbReference type="Gene3D" id="3.40.50.720">
    <property type="entry name" value="NAD(P)-binding Rossmann-like Domain"/>
    <property type="match status" value="1"/>
</dbReference>
<dbReference type="PANTHER" id="PTHR42760">
    <property type="entry name" value="SHORT-CHAIN DEHYDROGENASES/REDUCTASES FAMILY MEMBER"/>
    <property type="match status" value="1"/>
</dbReference>
<evidence type="ECO:0000313" key="5">
    <source>
        <dbReference type="Proteomes" id="UP001138997"/>
    </source>
</evidence>
<gene>
    <name evidence="4" type="ORF">LR394_24260</name>
</gene>
<dbReference type="SMART" id="SM00822">
    <property type="entry name" value="PKS_KR"/>
    <property type="match status" value="1"/>
</dbReference>
<organism evidence="4 5">
    <name type="scientific">Kineosporia babensis</name>
    <dbReference type="NCBI Taxonomy" id="499548"/>
    <lineage>
        <taxon>Bacteria</taxon>
        <taxon>Bacillati</taxon>
        <taxon>Actinomycetota</taxon>
        <taxon>Actinomycetes</taxon>
        <taxon>Kineosporiales</taxon>
        <taxon>Kineosporiaceae</taxon>
        <taxon>Kineosporia</taxon>
    </lineage>
</organism>
<dbReference type="GO" id="GO:0006633">
    <property type="term" value="P:fatty acid biosynthetic process"/>
    <property type="evidence" value="ECO:0007669"/>
    <property type="project" value="TreeGrafter"/>
</dbReference>
<accession>A0A9X1NHS8</accession>
<reference evidence="4" key="1">
    <citation type="submission" date="2021-11" db="EMBL/GenBank/DDBJ databases">
        <title>Streptomyces corallinus and Kineosporia corallina sp. nov., two new coral-derived marine actinobacteria.</title>
        <authorList>
            <person name="Buangrab K."/>
            <person name="Sutthacheep M."/>
            <person name="Yeemin T."/>
            <person name="Harunari E."/>
            <person name="Igarashi Y."/>
            <person name="Sripreechasak P."/>
            <person name="Kanchanasin P."/>
            <person name="Tanasupawat S."/>
            <person name="Phongsopitanun W."/>
        </authorList>
    </citation>
    <scope>NUCLEOTIDE SEQUENCE</scope>
    <source>
        <strain evidence="4">JCM 31032</strain>
    </source>
</reference>
<dbReference type="InterPro" id="IPR036291">
    <property type="entry name" value="NAD(P)-bd_dom_sf"/>
</dbReference>
<dbReference type="PANTHER" id="PTHR42760:SF133">
    <property type="entry name" value="3-OXOACYL-[ACYL-CARRIER-PROTEIN] REDUCTASE"/>
    <property type="match status" value="1"/>
</dbReference>
<feature type="domain" description="Ketoreductase" evidence="3">
    <location>
        <begin position="15"/>
        <end position="194"/>
    </location>
</feature>
<protein>
    <submittedName>
        <fullName evidence="4">SDR family oxidoreductase</fullName>
    </submittedName>
</protein>
<dbReference type="AlphaFoldDB" id="A0A9X1NHS8"/>
<dbReference type="FunFam" id="3.40.50.720:FF:000084">
    <property type="entry name" value="Short-chain dehydrogenase reductase"/>
    <property type="match status" value="1"/>
</dbReference>
<evidence type="ECO:0000256" key="1">
    <source>
        <dbReference type="ARBA" id="ARBA00006484"/>
    </source>
</evidence>
<comment type="similarity">
    <text evidence="1">Belongs to the short-chain dehydrogenases/reductases (SDR) family.</text>
</comment>
<dbReference type="Pfam" id="PF13561">
    <property type="entry name" value="adh_short_C2"/>
    <property type="match status" value="1"/>
</dbReference>
<evidence type="ECO:0000313" key="4">
    <source>
        <dbReference type="EMBL" id="MCD5314026.1"/>
    </source>
</evidence>
<sequence length="257" mass="26869">MTLEDPTRWFRLDGKVAVVTGASSGLGHGFARTLAGAGARVVLAARREDLLAKVTSEIEDAGGAASSKVTDVTDPQQCEALAAFVIETCGRLDILVNNAGLGAAVPALKETPQEFRQVVDVNLHGAYWAAQACARVMRPGSSIVNVASVLGLMPSWAPQAAYSASKAGLIGLTRDLAQQWSGRLGIRVNALAPGYFASEMTAQIDPERLEGVLRSRSPLGRLGTQRELDAALLFLAGDASSYTTGSTLTVDGGLSMR</sequence>
<dbReference type="PRINTS" id="PR00081">
    <property type="entry name" value="GDHRDH"/>
</dbReference>
<dbReference type="RefSeq" id="WP_231446207.1">
    <property type="nucleotide sequence ID" value="NZ_JAJOMB010000014.1"/>
</dbReference>
<evidence type="ECO:0000256" key="2">
    <source>
        <dbReference type="ARBA" id="ARBA00023002"/>
    </source>
</evidence>
<dbReference type="PROSITE" id="PS00061">
    <property type="entry name" value="ADH_SHORT"/>
    <property type="match status" value="1"/>
</dbReference>
<dbReference type="InterPro" id="IPR020904">
    <property type="entry name" value="Sc_DH/Rdtase_CS"/>
</dbReference>
<dbReference type="GO" id="GO:0048038">
    <property type="term" value="F:quinone binding"/>
    <property type="evidence" value="ECO:0007669"/>
    <property type="project" value="TreeGrafter"/>
</dbReference>
<keyword evidence="2" id="KW-0560">Oxidoreductase</keyword>
<dbReference type="GO" id="GO:0016616">
    <property type="term" value="F:oxidoreductase activity, acting on the CH-OH group of donors, NAD or NADP as acceptor"/>
    <property type="evidence" value="ECO:0007669"/>
    <property type="project" value="UniProtKB-ARBA"/>
</dbReference>
<dbReference type="PRINTS" id="PR00080">
    <property type="entry name" value="SDRFAMILY"/>
</dbReference>
<evidence type="ECO:0000259" key="3">
    <source>
        <dbReference type="SMART" id="SM00822"/>
    </source>
</evidence>
<comment type="caution">
    <text evidence="4">The sequence shown here is derived from an EMBL/GenBank/DDBJ whole genome shotgun (WGS) entry which is preliminary data.</text>
</comment>